<dbReference type="PROSITE" id="PS00211">
    <property type="entry name" value="ABC_TRANSPORTER_1"/>
    <property type="match status" value="1"/>
</dbReference>
<dbReference type="InterPro" id="IPR003593">
    <property type="entry name" value="AAA+_ATPase"/>
</dbReference>
<dbReference type="Gene3D" id="3.40.50.300">
    <property type="entry name" value="P-loop containing nucleotide triphosphate hydrolases"/>
    <property type="match status" value="1"/>
</dbReference>
<evidence type="ECO:0000313" key="10">
    <source>
        <dbReference type="Proteomes" id="UP000612712"/>
    </source>
</evidence>
<evidence type="ECO:0000259" key="8">
    <source>
        <dbReference type="PROSITE" id="PS50893"/>
    </source>
</evidence>
<feature type="domain" description="ABC transporter" evidence="8">
    <location>
        <begin position="46"/>
        <end position="276"/>
    </location>
</feature>
<dbReference type="InterPro" id="IPR050086">
    <property type="entry name" value="MetN_ABC_transporter-like"/>
</dbReference>
<gene>
    <name evidence="9" type="ORF">FHU32_001109</name>
</gene>
<evidence type="ECO:0000256" key="6">
    <source>
        <dbReference type="ARBA" id="ARBA00023136"/>
    </source>
</evidence>
<accession>A0A8I0CNX4</accession>
<keyword evidence="6" id="KW-0472">Membrane</keyword>
<dbReference type="PROSITE" id="PS50893">
    <property type="entry name" value="ABC_TRANSPORTER_2"/>
    <property type="match status" value="1"/>
</dbReference>
<keyword evidence="3" id="KW-0547">Nucleotide-binding</keyword>
<comment type="caution">
    <text evidence="9">The sequence shown here is derived from an EMBL/GenBank/DDBJ whole genome shotgun (WGS) entry which is preliminary data.</text>
</comment>
<evidence type="ECO:0000256" key="1">
    <source>
        <dbReference type="ARBA" id="ARBA00022448"/>
    </source>
</evidence>
<dbReference type="InterPro" id="IPR003439">
    <property type="entry name" value="ABC_transporter-like_ATP-bd"/>
</dbReference>
<keyword evidence="5" id="KW-1278">Translocase</keyword>
<keyword evidence="4 9" id="KW-0067">ATP-binding</keyword>
<dbReference type="Pfam" id="PF00005">
    <property type="entry name" value="ABC_tran"/>
    <property type="match status" value="1"/>
</dbReference>
<organism evidence="9 10">
    <name type="scientific">Corynebacterium bovis DSM 20582 = CIP 54.80</name>
    <dbReference type="NCBI Taxonomy" id="927655"/>
    <lineage>
        <taxon>Bacteria</taxon>
        <taxon>Bacillati</taxon>
        <taxon>Actinomycetota</taxon>
        <taxon>Actinomycetes</taxon>
        <taxon>Mycobacteriales</taxon>
        <taxon>Corynebacteriaceae</taxon>
        <taxon>Corynebacterium</taxon>
    </lineage>
</organism>
<dbReference type="EMBL" id="JACHWT010000004">
    <property type="protein sequence ID" value="MBB3115890.1"/>
    <property type="molecule type" value="Genomic_DNA"/>
</dbReference>
<dbReference type="PANTHER" id="PTHR43166">
    <property type="entry name" value="AMINO ACID IMPORT ATP-BINDING PROTEIN"/>
    <property type="match status" value="1"/>
</dbReference>
<dbReference type="RefSeq" id="WP_125187477.1">
    <property type="nucleotide sequence ID" value="NZ_CP047187.1"/>
</dbReference>
<evidence type="ECO:0000313" key="9">
    <source>
        <dbReference type="EMBL" id="MBB3115890.1"/>
    </source>
</evidence>
<protein>
    <submittedName>
        <fullName evidence="9">Phosphonate transport system ATP-binding protein</fullName>
    </submittedName>
</protein>
<dbReference type="InterPro" id="IPR027417">
    <property type="entry name" value="P-loop_NTPase"/>
</dbReference>
<dbReference type="GO" id="GO:0005524">
    <property type="term" value="F:ATP binding"/>
    <property type="evidence" value="ECO:0007669"/>
    <property type="project" value="UniProtKB-KW"/>
</dbReference>
<dbReference type="PANTHER" id="PTHR43166:SF6">
    <property type="entry name" value="PHOSPHONATES IMPORT ATP-BINDING PROTEIN PHNC"/>
    <property type="match status" value="1"/>
</dbReference>
<evidence type="ECO:0000256" key="5">
    <source>
        <dbReference type="ARBA" id="ARBA00022967"/>
    </source>
</evidence>
<dbReference type="InterPro" id="IPR017871">
    <property type="entry name" value="ABC_transporter-like_CS"/>
</dbReference>
<name>A0A8I0CNX4_9CORY</name>
<dbReference type="Proteomes" id="UP000612712">
    <property type="component" value="Unassembled WGS sequence"/>
</dbReference>
<feature type="region of interest" description="Disordered" evidence="7">
    <location>
        <begin position="1"/>
        <end position="41"/>
    </location>
</feature>
<keyword evidence="1" id="KW-0813">Transport</keyword>
<evidence type="ECO:0000256" key="4">
    <source>
        <dbReference type="ARBA" id="ARBA00022840"/>
    </source>
</evidence>
<sequence length="307" mass="31631">MTDHTTPTTPTTPITPAGAAPAGAAPAGPTGPATAGPTGPATDRVLRVTHIARSFGTNHVLRDISLDAHRGEVVALLGANGSGKSTALRIIAGLDRHDRGDVDVPGGTGTAVIFQKVHLVPRRSVLDNVCAGGIAHIPRWRSLLPATFPTTLREEAMGCLRRVGLADRAHDRAGSLSGGQQQRVAVARALCQRAELILADEPTSALDPTAAHQVMALLRDIAKTAGVACVAVVHQPELALEYCDTVVGIREGRVAFTLPAAEADLGRISALYRAATPSTATADTPATVPVTVTVPATGPTTPTEESR</sequence>
<evidence type="ECO:0000256" key="2">
    <source>
        <dbReference type="ARBA" id="ARBA00022475"/>
    </source>
</evidence>
<evidence type="ECO:0000256" key="3">
    <source>
        <dbReference type="ARBA" id="ARBA00022741"/>
    </source>
</evidence>
<dbReference type="SUPFAM" id="SSF52540">
    <property type="entry name" value="P-loop containing nucleoside triphosphate hydrolases"/>
    <property type="match status" value="1"/>
</dbReference>
<proteinExistence type="predicted"/>
<dbReference type="AlphaFoldDB" id="A0A8I0CNX4"/>
<reference evidence="9" key="1">
    <citation type="submission" date="2020-08" db="EMBL/GenBank/DDBJ databases">
        <title>Sequencing the genomes of 1000 actinobacteria strains.</title>
        <authorList>
            <person name="Klenk H.-P."/>
        </authorList>
    </citation>
    <scope>NUCLEOTIDE SEQUENCE</scope>
    <source>
        <strain evidence="9">DSM 20582</strain>
    </source>
</reference>
<keyword evidence="2" id="KW-1003">Cell membrane</keyword>
<dbReference type="GO" id="GO:0016887">
    <property type="term" value="F:ATP hydrolysis activity"/>
    <property type="evidence" value="ECO:0007669"/>
    <property type="project" value="InterPro"/>
</dbReference>
<dbReference type="SMART" id="SM00382">
    <property type="entry name" value="AAA"/>
    <property type="match status" value="1"/>
</dbReference>
<evidence type="ECO:0000256" key="7">
    <source>
        <dbReference type="SAM" id="MobiDB-lite"/>
    </source>
</evidence>